<dbReference type="CDD" id="cd02440">
    <property type="entry name" value="AdoMet_MTases"/>
    <property type="match status" value="1"/>
</dbReference>
<dbReference type="AlphaFoldDB" id="F2NU66"/>
<keyword evidence="5 6" id="KW-0949">S-adenosyl-L-methionine</keyword>
<comment type="caution">
    <text evidence="6">Lacks conserved residue(s) required for the propagation of feature annotation.</text>
</comment>
<dbReference type="Proteomes" id="UP000006852">
    <property type="component" value="Chromosome"/>
</dbReference>
<evidence type="ECO:0000256" key="3">
    <source>
        <dbReference type="ARBA" id="ARBA00022603"/>
    </source>
</evidence>
<name>F2NU66_TRES6</name>
<keyword evidence="2 6" id="KW-0698">rRNA processing</keyword>
<dbReference type="PANTHER" id="PTHR31760">
    <property type="entry name" value="S-ADENOSYL-L-METHIONINE-DEPENDENT METHYLTRANSFERASES SUPERFAMILY PROTEIN"/>
    <property type="match status" value="1"/>
</dbReference>
<dbReference type="GO" id="GO:0005829">
    <property type="term" value="C:cytosol"/>
    <property type="evidence" value="ECO:0007669"/>
    <property type="project" value="TreeGrafter"/>
</dbReference>
<organism evidence="7 8">
    <name type="scientific">Treponema succinifaciens (strain ATCC 33096 / DSM 2489 / 6091)</name>
    <dbReference type="NCBI Taxonomy" id="869209"/>
    <lineage>
        <taxon>Bacteria</taxon>
        <taxon>Pseudomonadati</taxon>
        <taxon>Spirochaetota</taxon>
        <taxon>Spirochaetia</taxon>
        <taxon>Spirochaetales</taxon>
        <taxon>Treponemataceae</taxon>
        <taxon>Treponema</taxon>
    </lineage>
</organism>
<dbReference type="InterPro" id="IPR003682">
    <property type="entry name" value="rRNA_ssu_MeTfrase_G"/>
</dbReference>
<dbReference type="PIRSF" id="PIRSF003078">
    <property type="entry name" value="GidB"/>
    <property type="match status" value="1"/>
</dbReference>
<accession>F2NU66</accession>
<sequence length="220" mass="24733">MNEKLNEGLKKLGLEFSQNQISRIETYISCVLEFNKTYNLMKADSTDELTVNHILDSLAAAPSIASFIQKIQEKKNIASLQIADIGSGGGCPGIPLAVAFPEQNFMLVERMEKRCGFLESAVCKMNLSNVKVNCIQADLIKPESFDIEVFRAFHPFDSKNTKLLLRMLKKGGILAAYKARTEKISAEMESIKFLVPSYKKIKLEVPFLEDHERNLVVVEK</sequence>
<keyword evidence="4 6" id="KW-0808">Transferase</keyword>
<feature type="binding site" evidence="6">
    <location>
        <position position="86"/>
    </location>
    <ligand>
        <name>S-adenosyl-L-methionine</name>
        <dbReference type="ChEBI" id="CHEBI:59789"/>
    </ligand>
</feature>
<reference evidence="8" key="2">
    <citation type="submission" date="2011-04" db="EMBL/GenBank/DDBJ databases">
        <title>The complete genome of chromosome of Treponema succinifaciens DSM 2489.</title>
        <authorList>
            <person name="Lucas S."/>
            <person name="Copeland A."/>
            <person name="Lapidus A."/>
            <person name="Bruce D."/>
            <person name="Goodwin L."/>
            <person name="Pitluck S."/>
            <person name="Peters L."/>
            <person name="Kyrpides N."/>
            <person name="Mavromatis K."/>
            <person name="Ivanova N."/>
            <person name="Ovchinnikova G."/>
            <person name="Teshima H."/>
            <person name="Detter J.C."/>
            <person name="Tapia R."/>
            <person name="Han C."/>
            <person name="Land M."/>
            <person name="Hauser L."/>
            <person name="Markowitz V."/>
            <person name="Cheng J.-F."/>
            <person name="Hugenholtz P."/>
            <person name="Woyke T."/>
            <person name="Wu D."/>
            <person name="Gronow S."/>
            <person name="Wellnitz S."/>
            <person name="Brambilla E."/>
            <person name="Klenk H.-P."/>
            <person name="Eisen J.A."/>
        </authorList>
    </citation>
    <scope>NUCLEOTIDE SEQUENCE [LARGE SCALE GENOMIC DNA]</scope>
    <source>
        <strain evidence="8">ATCC 33096 / DSM 2489 / 6091</strain>
    </source>
</reference>
<dbReference type="NCBIfam" id="TIGR00138">
    <property type="entry name" value="rsmG_gidB"/>
    <property type="match status" value="1"/>
</dbReference>
<evidence type="ECO:0000256" key="1">
    <source>
        <dbReference type="ARBA" id="ARBA00022490"/>
    </source>
</evidence>
<evidence type="ECO:0000313" key="8">
    <source>
        <dbReference type="Proteomes" id="UP000006852"/>
    </source>
</evidence>
<dbReference type="Pfam" id="PF02527">
    <property type="entry name" value="GidB"/>
    <property type="match status" value="1"/>
</dbReference>
<dbReference type="HOGENOM" id="CLU_065341_2_0_12"/>
<comment type="function">
    <text evidence="6">Specifically methylates the N7 position of a guanine in 16S rRNA.</text>
</comment>
<keyword evidence="3 6" id="KW-0489">Methyltransferase</keyword>
<dbReference type="InterPro" id="IPR029063">
    <property type="entry name" value="SAM-dependent_MTases_sf"/>
</dbReference>
<proteinExistence type="inferred from homology"/>
<reference evidence="7 8" key="1">
    <citation type="journal article" date="2011" name="Stand. Genomic Sci.">
        <title>Complete genome sequence of Treponema succinifaciens type strain (6091).</title>
        <authorList>
            <person name="Han C."/>
            <person name="Gronow S."/>
            <person name="Teshima H."/>
            <person name="Lapidus A."/>
            <person name="Nolan M."/>
            <person name="Lucas S."/>
            <person name="Hammon N."/>
            <person name="Deshpande S."/>
            <person name="Cheng J.F."/>
            <person name="Zeytun A."/>
            <person name="Tapia R."/>
            <person name="Goodwin L."/>
            <person name="Pitluck S."/>
            <person name="Liolios K."/>
            <person name="Pagani I."/>
            <person name="Ivanova N."/>
            <person name="Mavromatis K."/>
            <person name="Mikhailova N."/>
            <person name="Huntemann M."/>
            <person name="Pati A."/>
            <person name="Chen A."/>
            <person name="Palaniappan K."/>
            <person name="Land M."/>
            <person name="Hauser L."/>
            <person name="Brambilla E.M."/>
            <person name="Rohde M."/>
            <person name="Goker M."/>
            <person name="Woyke T."/>
            <person name="Bristow J."/>
            <person name="Eisen J.A."/>
            <person name="Markowitz V."/>
            <person name="Hugenholtz P."/>
            <person name="Kyrpides N.C."/>
            <person name="Klenk H.P."/>
            <person name="Detter J.C."/>
        </authorList>
    </citation>
    <scope>NUCLEOTIDE SEQUENCE [LARGE SCALE GENOMIC DNA]</scope>
    <source>
        <strain evidence="8">ATCC 33096 / DSM 2489 / 6091</strain>
    </source>
</reference>
<dbReference type="STRING" id="869209.Tresu_0060"/>
<dbReference type="HAMAP" id="MF_00074">
    <property type="entry name" value="16SrRNA_methyltr_G"/>
    <property type="match status" value="1"/>
</dbReference>
<keyword evidence="8" id="KW-1185">Reference proteome</keyword>
<keyword evidence="1 6" id="KW-0963">Cytoplasm</keyword>
<dbReference type="GO" id="GO:0070043">
    <property type="term" value="F:rRNA (guanine-N7-)-methyltransferase activity"/>
    <property type="evidence" value="ECO:0007669"/>
    <property type="project" value="UniProtKB-UniRule"/>
</dbReference>
<dbReference type="RefSeq" id="WP_013700341.1">
    <property type="nucleotide sequence ID" value="NC_015385.1"/>
</dbReference>
<evidence type="ECO:0000256" key="5">
    <source>
        <dbReference type="ARBA" id="ARBA00022691"/>
    </source>
</evidence>
<gene>
    <name evidence="6" type="primary">rsmG</name>
    <name evidence="7" type="ordered locus">Tresu_0060</name>
</gene>
<dbReference type="eggNOG" id="COG0357">
    <property type="taxonomic scope" value="Bacteria"/>
</dbReference>
<evidence type="ECO:0000313" key="7">
    <source>
        <dbReference type="EMBL" id="AEB13030.1"/>
    </source>
</evidence>
<dbReference type="GeneID" id="302997310"/>
<comment type="similarity">
    <text evidence="6">Belongs to the methyltransferase superfamily. RNA methyltransferase RsmG family.</text>
</comment>
<protein>
    <recommendedName>
        <fullName evidence="6">Ribosomal RNA small subunit methyltransferase G</fullName>
        <ecNumber evidence="6">2.1.1.-</ecNumber>
    </recommendedName>
    <alternativeName>
        <fullName evidence="6">16S rRNA 7-methylguanosine methyltransferase</fullName>
        <shortName evidence="6">16S rRNA m7G methyltransferase</shortName>
    </alternativeName>
</protein>
<dbReference type="Gene3D" id="3.40.50.150">
    <property type="entry name" value="Vaccinia Virus protein VP39"/>
    <property type="match status" value="1"/>
</dbReference>
<dbReference type="KEGG" id="tsu:Tresu_0060"/>
<comment type="subcellular location">
    <subcellularLocation>
        <location evidence="6">Cytoplasm</location>
    </subcellularLocation>
</comment>
<evidence type="ECO:0000256" key="4">
    <source>
        <dbReference type="ARBA" id="ARBA00022679"/>
    </source>
</evidence>
<dbReference type="EMBL" id="CP002631">
    <property type="protein sequence ID" value="AEB13030.1"/>
    <property type="molecule type" value="Genomic_DNA"/>
</dbReference>
<evidence type="ECO:0000256" key="2">
    <source>
        <dbReference type="ARBA" id="ARBA00022552"/>
    </source>
</evidence>
<dbReference type="EC" id="2.1.1.-" evidence="6"/>
<feature type="binding site" evidence="6">
    <location>
        <position position="151"/>
    </location>
    <ligand>
        <name>S-adenosyl-L-methionine</name>
        <dbReference type="ChEBI" id="CHEBI:59789"/>
    </ligand>
</feature>
<dbReference type="PANTHER" id="PTHR31760:SF0">
    <property type="entry name" value="S-ADENOSYL-L-METHIONINE-DEPENDENT METHYLTRANSFERASES SUPERFAMILY PROTEIN"/>
    <property type="match status" value="1"/>
</dbReference>
<dbReference type="SUPFAM" id="SSF53335">
    <property type="entry name" value="S-adenosyl-L-methionine-dependent methyltransferases"/>
    <property type="match status" value="1"/>
</dbReference>
<evidence type="ECO:0000256" key="6">
    <source>
        <dbReference type="HAMAP-Rule" id="MF_00074"/>
    </source>
</evidence>